<organism evidence="2 3">
    <name type="scientific">Owenia fusiformis</name>
    <name type="common">Polychaete worm</name>
    <dbReference type="NCBI Taxonomy" id="6347"/>
    <lineage>
        <taxon>Eukaryota</taxon>
        <taxon>Metazoa</taxon>
        <taxon>Spiralia</taxon>
        <taxon>Lophotrochozoa</taxon>
        <taxon>Annelida</taxon>
        <taxon>Polychaeta</taxon>
        <taxon>Sedentaria</taxon>
        <taxon>Canalipalpata</taxon>
        <taxon>Sabellida</taxon>
        <taxon>Oweniida</taxon>
        <taxon>Oweniidae</taxon>
        <taxon>Owenia</taxon>
    </lineage>
</organism>
<keyword evidence="3" id="KW-1185">Reference proteome</keyword>
<keyword evidence="1" id="KW-0472">Membrane</keyword>
<dbReference type="InterPro" id="IPR005331">
    <property type="entry name" value="Sulfotransferase"/>
</dbReference>
<feature type="non-terminal residue" evidence="2">
    <location>
        <position position="1"/>
    </location>
</feature>
<feature type="non-terminal residue" evidence="2">
    <location>
        <position position="259"/>
    </location>
</feature>
<comment type="caution">
    <text evidence="2">The sequence shown here is derived from an EMBL/GenBank/DDBJ whole genome shotgun (WGS) entry which is preliminary data.</text>
</comment>
<evidence type="ECO:0000313" key="2">
    <source>
        <dbReference type="EMBL" id="CAH1796259.1"/>
    </source>
</evidence>
<dbReference type="OrthoDB" id="8062037at2759"/>
<dbReference type="GO" id="GO:0008146">
    <property type="term" value="F:sulfotransferase activity"/>
    <property type="evidence" value="ECO:0007669"/>
    <property type="project" value="InterPro"/>
</dbReference>
<dbReference type="Proteomes" id="UP000749559">
    <property type="component" value="Unassembled WGS sequence"/>
</dbReference>
<name>A0A8S4PSX7_OWEFU</name>
<gene>
    <name evidence="2" type="ORF">OFUS_LOCUS20690</name>
</gene>
<protein>
    <recommendedName>
        <fullName evidence="4">Sulfotransferase</fullName>
    </recommendedName>
</protein>
<dbReference type="GO" id="GO:0016020">
    <property type="term" value="C:membrane"/>
    <property type="evidence" value="ECO:0007669"/>
    <property type="project" value="InterPro"/>
</dbReference>
<reference evidence="2" key="1">
    <citation type="submission" date="2022-03" db="EMBL/GenBank/DDBJ databases">
        <authorList>
            <person name="Martin C."/>
        </authorList>
    </citation>
    <scope>NUCLEOTIDE SEQUENCE</scope>
</reference>
<dbReference type="AlphaFoldDB" id="A0A8S4PSX7"/>
<proteinExistence type="predicted"/>
<feature type="transmembrane region" description="Helical" evidence="1">
    <location>
        <begin position="35"/>
        <end position="54"/>
    </location>
</feature>
<sequence length="259" mass="30570">SQSPGSNYYQQEGKNTKSKLKDRSIKLMNVKMRRIRIIFVILIFSFILLLHVIVEHINWKIYNTKQRSYLSQTSEIRNTDLTVQKAMRPKLSMTKYQGLHHGKEQFDRKEQHHEQLRGKHNKQEHDIPISMKKDLQGTFDTVTEAVNENKHDQYKKLCSFMNTYSVEMKRRKMHLMNECSQTQPSMMTDNYRKTVFKNILICEEHKLLICIIPKAGSTFLRKVIYMMSEEGKPNTKDSKSYKFKKLSDLNSSANAVDKL</sequence>
<evidence type="ECO:0000256" key="1">
    <source>
        <dbReference type="SAM" id="Phobius"/>
    </source>
</evidence>
<keyword evidence="1" id="KW-0812">Transmembrane</keyword>
<accession>A0A8S4PSX7</accession>
<evidence type="ECO:0008006" key="4">
    <source>
        <dbReference type="Google" id="ProtNLM"/>
    </source>
</evidence>
<keyword evidence="1" id="KW-1133">Transmembrane helix</keyword>
<dbReference type="Pfam" id="PF03567">
    <property type="entry name" value="Sulfotransfer_2"/>
    <property type="match status" value="1"/>
</dbReference>
<dbReference type="EMBL" id="CAIIXF020000010">
    <property type="protein sequence ID" value="CAH1796259.1"/>
    <property type="molecule type" value="Genomic_DNA"/>
</dbReference>
<evidence type="ECO:0000313" key="3">
    <source>
        <dbReference type="Proteomes" id="UP000749559"/>
    </source>
</evidence>